<dbReference type="Pfam" id="PF04149">
    <property type="entry name" value="DUF397"/>
    <property type="match status" value="1"/>
</dbReference>
<dbReference type="EMBL" id="JAGEOJ010000015">
    <property type="protein sequence ID" value="MBO2452202.1"/>
    <property type="molecule type" value="Genomic_DNA"/>
</dbReference>
<organism evidence="2 3">
    <name type="scientific">Actinomadura barringtoniae</name>
    <dbReference type="NCBI Taxonomy" id="1427535"/>
    <lineage>
        <taxon>Bacteria</taxon>
        <taxon>Bacillati</taxon>
        <taxon>Actinomycetota</taxon>
        <taxon>Actinomycetes</taxon>
        <taxon>Streptosporangiales</taxon>
        <taxon>Thermomonosporaceae</taxon>
        <taxon>Actinomadura</taxon>
    </lineage>
</organism>
<dbReference type="AlphaFoldDB" id="A0A939PG25"/>
<evidence type="ECO:0000313" key="2">
    <source>
        <dbReference type="EMBL" id="MBO2452202.1"/>
    </source>
</evidence>
<dbReference type="Proteomes" id="UP000669179">
    <property type="component" value="Unassembled WGS sequence"/>
</dbReference>
<evidence type="ECO:0000313" key="3">
    <source>
        <dbReference type="Proteomes" id="UP000669179"/>
    </source>
</evidence>
<comment type="caution">
    <text evidence="2">The sequence shown here is derived from an EMBL/GenBank/DDBJ whole genome shotgun (WGS) entry which is preliminary data.</text>
</comment>
<dbReference type="RefSeq" id="WP_208260084.1">
    <property type="nucleotide sequence ID" value="NZ_JAGEOJ010000015.1"/>
</dbReference>
<name>A0A939PG25_9ACTN</name>
<gene>
    <name evidence="2" type="ORF">J4573_34290</name>
</gene>
<keyword evidence="3" id="KW-1185">Reference proteome</keyword>
<feature type="domain" description="DUF397" evidence="1">
    <location>
        <begin position="6"/>
        <end position="60"/>
    </location>
</feature>
<proteinExistence type="predicted"/>
<evidence type="ECO:0000259" key="1">
    <source>
        <dbReference type="Pfam" id="PF04149"/>
    </source>
</evidence>
<dbReference type="InterPro" id="IPR007278">
    <property type="entry name" value="DUF397"/>
</dbReference>
<reference evidence="2" key="1">
    <citation type="submission" date="2021-03" db="EMBL/GenBank/DDBJ databases">
        <authorList>
            <person name="Kanchanasin P."/>
            <person name="Saeng-In P."/>
            <person name="Phongsopitanun W."/>
            <person name="Yuki M."/>
            <person name="Kudo T."/>
            <person name="Ohkuma M."/>
            <person name="Tanasupawat S."/>
        </authorList>
    </citation>
    <scope>NUCLEOTIDE SEQUENCE</scope>
    <source>
        <strain evidence="2">GKU 128</strain>
    </source>
</reference>
<sequence>MNHTPHWRKSSYSGEEGGSCIEVADLAPAVGVRDSKDKRADAPFLTLTTAQFGDLLKTIRAL</sequence>
<accession>A0A939PG25</accession>
<protein>
    <submittedName>
        <fullName evidence="2">DUF397 domain-containing protein</fullName>
    </submittedName>
</protein>